<dbReference type="CDD" id="cd06260">
    <property type="entry name" value="DUF820-like"/>
    <property type="match status" value="1"/>
</dbReference>
<dbReference type="SUPFAM" id="SSF52980">
    <property type="entry name" value="Restriction endonuclease-like"/>
    <property type="match status" value="1"/>
</dbReference>
<feature type="domain" description="Putative restriction endonuclease" evidence="1">
    <location>
        <begin position="11"/>
        <end position="86"/>
    </location>
</feature>
<keyword evidence="2" id="KW-0378">Hydrolase</keyword>
<organism evidence="2 3">
    <name type="scientific">Gloeocapsopsis crepidinum LEGE 06123</name>
    <dbReference type="NCBI Taxonomy" id="588587"/>
    <lineage>
        <taxon>Bacteria</taxon>
        <taxon>Bacillati</taxon>
        <taxon>Cyanobacteriota</taxon>
        <taxon>Cyanophyceae</taxon>
        <taxon>Oscillatoriophycideae</taxon>
        <taxon>Chroococcales</taxon>
        <taxon>Chroococcaceae</taxon>
        <taxon>Gloeocapsopsis</taxon>
    </lineage>
</organism>
<protein>
    <submittedName>
        <fullName evidence="2">Uma2 family endonuclease</fullName>
    </submittedName>
</protein>
<keyword evidence="2" id="KW-0255">Endonuclease</keyword>
<sequence>MTSTSTKLTFAEYLFYQGKPDVLYELFRGQLILMAAPTALHTRICNFLVYQFQGYFANVNISLRATSSTKVRIEENSSRIPDVVVCT</sequence>
<name>A0ABR9UP08_9CHRO</name>
<evidence type="ECO:0000313" key="2">
    <source>
        <dbReference type="EMBL" id="MBE9190017.1"/>
    </source>
</evidence>
<dbReference type="GO" id="GO:0004519">
    <property type="term" value="F:endonuclease activity"/>
    <property type="evidence" value="ECO:0007669"/>
    <property type="project" value="UniProtKB-KW"/>
</dbReference>
<evidence type="ECO:0000259" key="1">
    <source>
        <dbReference type="Pfam" id="PF05685"/>
    </source>
</evidence>
<gene>
    <name evidence="2" type="ORF">IQ230_06505</name>
</gene>
<evidence type="ECO:0000313" key="3">
    <source>
        <dbReference type="Proteomes" id="UP000651156"/>
    </source>
</evidence>
<dbReference type="InterPro" id="IPR011335">
    <property type="entry name" value="Restrct_endonuc-II-like"/>
</dbReference>
<proteinExistence type="predicted"/>
<dbReference type="Gene3D" id="3.90.1570.10">
    <property type="entry name" value="tt1808, chain A"/>
    <property type="match status" value="1"/>
</dbReference>
<keyword evidence="3" id="KW-1185">Reference proteome</keyword>
<keyword evidence="2" id="KW-0540">Nuclease</keyword>
<dbReference type="Pfam" id="PF05685">
    <property type="entry name" value="Uma2"/>
    <property type="match status" value="1"/>
</dbReference>
<accession>A0ABR9UP08</accession>
<dbReference type="InterPro" id="IPR008538">
    <property type="entry name" value="Uma2"/>
</dbReference>
<comment type="caution">
    <text evidence="2">The sequence shown here is derived from an EMBL/GenBank/DDBJ whole genome shotgun (WGS) entry which is preliminary data.</text>
</comment>
<dbReference type="Proteomes" id="UP000651156">
    <property type="component" value="Unassembled WGS sequence"/>
</dbReference>
<dbReference type="EMBL" id="JADEWN010000011">
    <property type="protein sequence ID" value="MBE9190017.1"/>
    <property type="molecule type" value="Genomic_DNA"/>
</dbReference>
<reference evidence="2 3" key="1">
    <citation type="submission" date="2020-10" db="EMBL/GenBank/DDBJ databases">
        <authorList>
            <person name="Castelo-Branco R."/>
            <person name="Eusebio N."/>
            <person name="Adriana R."/>
            <person name="Vieira A."/>
            <person name="Brugerolle De Fraissinette N."/>
            <person name="Rezende De Castro R."/>
            <person name="Schneider M.P."/>
            <person name="Vasconcelos V."/>
            <person name="Leao P.N."/>
        </authorList>
    </citation>
    <scope>NUCLEOTIDE SEQUENCE [LARGE SCALE GENOMIC DNA]</scope>
    <source>
        <strain evidence="2 3">LEGE 06123</strain>
    </source>
</reference>
<dbReference type="InterPro" id="IPR012296">
    <property type="entry name" value="Nuclease_put_TT1808"/>
</dbReference>